<dbReference type="Pfam" id="PF02403">
    <property type="entry name" value="Seryl_tRNA_N"/>
    <property type="match status" value="1"/>
</dbReference>
<evidence type="ECO:0000256" key="3">
    <source>
        <dbReference type="ARBA" id="ARBA00010728"/>
    </source>
</evidence>
<dbReference type="SUPFAM" id="SSF55681">
    <property type="entry name" value="Class II aaRS and biotin synthetases"/>
    <property type="match status" value="1"/>
</dbReference>
<dbReference type="NCBIfam" id="TIGR00414">
    <property type="entry name" value="serS"/>
    <property type="match status" value="1"/>
</dbReference>
<evidence type="ECO:0000256" key="9">
    <source>
        <dbReference type="ARBA" id="ARBA00023146"/>
    </source>
</evidence>
<comment type="catalytic activity">
    <reaction evidence="11 12">
        <text>tRNA(Ser) + L-serine + ATP = L-seryl-tRNA(Ser) + AMP + diphosphate + H(+)</text>
        <dbReference type="Rhea" id="RHEA:12292"/>
        <dbReference type="Rhea" id="RHEA-COMP:9669"/>
        <dbReference type="Rhea" id="RHEA-COMP:9703"/>
        <dbReference type="ChEBI" id="CHEBI:15378"/>
        <dbReference type="ChEBI" id="CHEBI:30616"/>
        <dbReference type="ChEBI" id="CHEBI:33019"/>
        <dbReference type="ChEBI" id="CHEBI:33384"/>
        <dbReference type="ChEBI" id="CHEBI:78442"/>
        <dbReference type="ChEBI" id="CHEBI:78533"/>
        <dbReference type="ChEBI" id="CHEBI:456215"/>
        <dbReference type="EC" id="6.1.1.11"/>
    </reaction>
</comment>
<dbReference type="GO" id="GO:0006434">
    <property type="term" value="P:seryl-tRNA aminoacylation"/>
    <property type="evidence" value="ECO:0007669"/>
    <property type="project" value="UniProtKB-UniRule"/>
</dbReference>
<evidence type="ECO:0000256" key="14">
    <source>
        <dbReference type="PIRSR" id="PIRSR001529-2"/>
    </source>
</evidence>
<feature type="binding site" evidence="12">
    <location>
        <position position="397"/>
    </location>
    <ligand>
        <name>L-serine</name>
        <dbReference type="ChEBI" id="CHEBI:33384"/>
    </ligand>
</feature>
<evidence type="ECO:0000256" key="2">
    <source>
        <dbReference type="ARBA" id="ARBA00005045"/>
    </source>
</evidence>
<dbReference type="UniPathway" id="UPA00906">
    <property type="reaction ID" value="UER00895"/>
</dbReference>
<comment type="pathway">
    <text evidence="2 12">Aminoacyl-tRNA biosynthesis; selenocysteinyl-tRNA(Sec) biosynthesis; L-seryl-tRNA(Sec) from L-serine and tRNA(Sec): step 1/1.</text>
</comment>
<evidence type="ECO:0000259" key="16">
    <source>
        <dbReference type="PROSITE" id="PS50862"/>
    </source>
</evidence>
<dbReference type="Pfam" id="PF00587">
    <property type="entry name" value="tRNA-synt_2b"/>
    <property type="match status" value="1"/>
</dbReference>
<dbReference type="Proteomes" id="UP000250079">
    <property type="component" value="Chromosome"/>
</dbReference>
<keyword evidence="5 12" id="KW-0436">Ligase</keyword>
<dbReference type="InterPro" id="IPR002317">
    <property type="entry name" value="Ser-tRNA-ligase_type_1"/>
</dbReference>
<evidence type="ECO:0000256" key="8">
    <source>
        <dbReference type="ARBA" id="ARBA00022917"/>
    </source>
</evidence>
<reference evidence="17 18" key="1">
    <citation type="submission" date="2016-12" db="EMBL/GenBank/DDBJ databases">
        <authorList>
            <person name="Song W.-J."/>
            <person name="Kurnit D.M."/>
        </authorList>
    </citation>
    <scope>NUCLEOTIDE SEQUENCE [LARGE SCALE GENOMIC DNA]</scope>
    <source>
        <strain evidence="17 18">IMCC3135</strain>
    </source>
</reference>
<dbReference type="CDD" id="cd00770">
    <property type="entry name" value="SerRS_core"/>
    <property type="match status" value="1"/>
</dbReference>
<dbReference type="InterPro" id="IPR006195">
    <property type="entry name" value="aa-tRNA-synth_II"/>
</dbReference>
<dbReference type="InterPro" id="IPR042103">
    <property type="entry name" value="SerRS_1_N_sf"/>
</dbReference>
<dbReference type="Gene3D" id="3.30.930.10">
    <property type="entry name" value="Bira Bifunctional Protein, Domain 2"/>
    <property type="match status" value="1"/>
</dbReference>
<dbReference type="EMBL" id="CP018632">
    <property type="protein sequence ID" value="ASJ74961.1"/>
    <property type="molecule type" value="Genomic_DNA"/>
</dbReference>
<dbReference type="OrthoDB" id="9804647at2"/>
<comment type="function">
    <text evidence="12">Catalyzes the attachment of serine to tRNA(Ser). Is also able to aminoacylate tRNA(Sec) with serine, to form the misacylated tRNA L-seryl-tRNA(Sec), which will be further converted into selenocysteinyl-tRNA(Sec).</text>
</comment>
<evidence type="ECO:0000256" key="12">
    <source>
        <dbReference type="HAMAP-Rule" id="MF_00176"/>
    </source>
</evidence>
<evidence type="ECO:0000313" key="18">
    <source>
        <dbReference type="Proteomes" id="UP000250079"/>
    </source>
</evidence>
<evidence type="ECO:0000256" key="10">
    <source>
        <dbReference type="ARBA" id="ARBA00047929"/>
    </source>
</evidence>
<dbReference type="GO" id="GO:0016260">
    <property type="term" value="P:selenocysteine biosynthetic process"/>
    <property type="evidence" value="ECO:0007669"/>
    <property type="project" value="UniProtKB-UniRule"/>
</dbReference>
<comment type="catalytic activity">
    <reaction evidence="10 12">
        <text>tRNA(Sec) + L-serine + ATP = L-seryl-tRNA(Sec) + AMP + diphosphate + H(+)</text>
        <dbReference type="Rhea" id="RHEA:42580"/>
        <dbReference type="Rhea" id="RHEA-COMP:9742"/>
        <dbReference type="Rhea" id="RHEA-COMP:10128"/>
        <dbReference type="ChEBI" id="CHEBI:15378"/>
        <dbReference type="ChEBI" id="CHEBI:30616"/>
        <dbReference type="ChEBI" id="CHEBI:33019"/>
        <dbReference type="ChEBI" id="CHEBI:33384"/>
        <dbReference type="ChEBI" id="CHEBI:78442"/>
        <dbReference type="ChEBI" id="CHEBI:78533"/>
        <dbReference type="ChEBI" id="CHEBI:456215"/>
        <dbReference type="EC" id="6.1.1.11"/>
    </reaction>
</comment>
<feature type="binding site" evidence="13">
    <location>
        <position position="243"/>
    </location>
    <ligand>
        <name>L-serine</name>
        <dbReference type="ChEBI" id="CHEBI:33384"/>
    </ligand>
</feature>
<feature type="binding site" evidence="13">
    <location>
        <position position="395"/>
    </location>
    <ligand>
        <name>L-serine</name>
        <dbReference type="ChEBI" id="CHEBI:33384"/>
    </ligand>
</feature>
<feature type="binding site" evidence="12 14">
    <location>
        <begin position="274"/>
        <end position="276"/>
    </location>
    <ligand>
        <name>ATP</name>
        <dbReference type="ChEBI" id="CHEBI:30616"/>
    </ligand>
</feature>
<dbReference type="AlphaFoldDB" id="A0A2Z2NYF3"/>
<feature type="region of interest" description="Disordered" evidence="15">
    <location>
        <begin position="41"/>
        <end position="60"/>
    </location>
</feature>
<evidence type="ECO:0000256" key="15">
    <source>
        <dbReference type="SAM" id="MobiDB-lite"/>
    </source>
</evidence>
<dbReference type="InterPro" id="IPR045864">
    <property type="entry name" value="aa-tRNA-synth_II/BPL/LPL"/>
</dbReference>
<dbReference type="GO" id="GO:0005524">
    <property type="term" value="F:ATP binding"/>
    <property type="evidence" value="ECO:0007669"/>
    <property type="project" value="UniProtKB-UniRule"/>
</dbReference>
<dbReference type="PANTHER" id="PTHR43697:SF1">
    <property type="entry name" value="SERINE--TRNA LIGASE"/>
    <property type="match status" value="1"/>
</dbReference>
<dbReference type="InterPro" id="IPR010978">
    <property type="entry name" value="tRNA-bd_arm"/>
</dbReference>
<dbReference type="InterPro" id="IPR002314">
    <property type="entry name" value="aa-tRNA-synt_IIb"/>
</dbReference>
<comment type="caution">
    <text evidence="12">Lacks conserved residue(s) required for the propagation of feature annotation.</text>
</comment>
<protein>
    <recommendedName>
        <fullName evidence="12">Serine--tRNA ligase</fullName>
        <ecNumber evidence="12">6.1.1.11</ecNumber>
    </recommendedName>
    <alternativeName>
        <fullName evidence="12">Seryl-tRNA synthetase</fullName>
        <shortName evidence="12">SerRS</shortName>
    </alternativeName>
    <alternativeName>
        <fullName evidence="12">Seryl-tRNA(Ser/Sec) synthetase</fullName>
    </alternativeName>
</protein>
<accession>A0A2Z2NYF3</accession>
<evidence type="ECO:0000256" key="7">
    <source>
        <dbReference type="ARBA" id="ARBA00022840"/>
    </source>
</evidence>
<evidence type="ECO:0000256" key="1">
    <source>
        <dbReference type="ARBA" id="ARBA00004496"/>
    </source>
</evidence>
<keyword evidence="8 12" id="KW-0648">Protein biosynthesis</keyword>
<dbReference type="PRINTS" id="PR00981">
    <property type="entry name" value="TRNASYNTHSER"/>
</dbReference>
<dbReference type="SUPFAM" id="SSF46589">
    <property type="entry name" value="tRNA-binding arm"/>
    <property type="match status" value="1"/>
</dbReference>
<feature type="domain" description="Aminoacyl-transfer RNA synthetases class-II family profile" evidence="16">
    <location>
        <begin position="138"/>
        <end position="422"/>
    </location>
</feature>
<gene>
    <name evidence="12 17" type="primary">serS</name>
    <name evidence="17" type="ORF">IMCC3135_24470</name>
</gene>
<evidence type="ECO:0000256" key="11">
    <source>
        <dbReference type="ARBA" id="ARBA00048823"/>
    </source>
</evidence>
<dbReference type="InterPro" id="IPR033729">
    <property type="entry name" value="SerRS_core"/>
</dbReference>
<feature type="binding site" evidence="13">
    <location>
        <position position="274"/>
    </location>
    <ligand>
        <name>L-serine</name>
        <dbReference type="ChEBI" id="CHEBI:33384"/>
    </ligand>
</feature>
<dbReference type="GO" id="GO:0004828">
    <property type="term" value="F:serine-tRNA ligase activity"/>
    <property type="evidence" value="ECO:0007669"/>
    <property type="project" value="UniProtKB-UniRule"/>
</dbReference>
<proteinExistence type="inferred from homology"/>
<keyword evidence="18" id="KW-1185">Reference proteome</keyword>
<dbReference type="PIRSF" id="PIRSF001529">
    <property type="entry name" value="Ser-tRNA-synth_IIa"/>
    <property type="match status" value="1"/>
</dbReference>
<dbReference type="RefSeq" id="WP_088919928.1">
    <property type="nucleotide sequence ID" value="NZ_CP018632.1"/>
</dbReference>
<dbReference type="EC" id="6.1.1.11" evidence="12"/>
<dbReference type="PROSITE" id="PS50862">
    <property type="entry name" value="AA_TRNA_LIGASE_II"/>
    <property type="match status" value="1"/>
</dbReference>
<dbReference type="GO" id="GO:0005737">
    <property type="term" value="C:cytoplasm"/>
    <property type="evidence" value="ECO:0007669"/>
    <property type="project" value="UniProtKB-SubCell"/>
</dbReference>
<keyword evidence="4 12" id="KW-0963">Cytoplasm</keyword>
<keyword evidence="7 12" id="KW-0067">ATP-binding</keyword>
<evidence type="ECO:0000313" key="17">
    <source>
        <dbReference type="EMBL" id="ASJ74961.1"/>
    </source>
</evidence>
<feature type="binding site" evidence="12 14">
    <location>
        <begin position="361"/>
        <end position="364"/>
    </location>
    <ligand>
        <name>ATP</name>
        <dbReference type="ChEBI" id="CHEBI:30616"/>
    </ligand>
</feature>
<name>A0A2Z2NYF3_9GAMM</name>
<evidence type="ECO:0000256" key="6">
    <source>
        <dbReference type="ARBA" id="ARBA00022741"/>
    </source>
</evidence>
<feature type="binding site" evidence="12 13">
    <location>
        <position position="297"/>
    </location>
    <ligand>
        <name>L-serine</name>
        <dbReference type="ChEBI" id="CHEBI:33384"/>
    </ligand>
</feature>
<comment type="subunit">
    <text evidence="12">Homodimer. The tRNA molecule binds across the dimer.</text>
</comment>
<keyword evidence="9 12" id="KW-0030">Aminoacyl-tRNA synthetase</keyword>
<evidence type="ECO:0000256" key="13">
    <source>
        <dbReference type="PIRSR" id="PIRSR001529-1"/>
    </source>
</evidence>
<keyword evidence="6 12" id="KW-0547">Nucleotide-binding</keyword>
<dbReference type="InterPro" id="IPR015866">
    <property type="entry name" value="Ser-tRNA-synth_1_N"/>
</dbReference>
<feature type="binding site" evidence="12">
    <location>
        <begin position="243"/>
        <end position="245"/>
    </location>
    <ligand>
        <name>L-serine</name>
        <dbReference type="ChEBI" id="CHEBI:33384"/>
    </ligand>
</feature>
<dbReference type="HAMAP" id="MF_00176">
    <property type="entry name" value="Ser_tRNA_synth_type1"/>
    <property type="match status" value="1"/>
</dbReference>
<dbReference type="PANTHER" id="PTHR43697">
    <property type="entry name" value="SERYL-TRNA SYNTHETASE"/>
    <property type="match status" value="1"/>
</dbReference>
<dbReference type="Gene3D" id="1.10.287.40">
    <property type="entry name" value="Serine-tRNA synthetase, tRNA binding domain"/>
    <property type="match status" value="1"/>
</dbReference>
<sequence>MLDPKLLRNDLPAVAERLSVRNFTLDQDAISVLDQKRKQLQQHSEELQATRNARAKSIGQAKGRGEDIAPLLAENTRMGDELEQAKKELAIVQADFDAILLTLPNLVDASVPPGRDESENVEMRKVGVPQEFSYPPLDHVDIGARRSALDFETATKLTGSRFAVLRGELAMLHRALIQFMLDVHTREHGYTEINVPYVVNADSLKGTGQLPKFEEDLFRLVWGDAETQAEAGAAGSDYYLIPTSEVPVTNTVRDTILEASELPVRYTCHSACFRSEAGSYGRDTRGLIRQHQFEKVEMVQIVHPDESFAALDQMTGHAEAILQKLGLAYRVVILCGGDIGFAAAKTHDIEVWLPSQQTYREISSISNCTDFQARRMQARYRDPETRKPELLHTLNGSGLAVGRTLIAIMENYQQEDGSVKVPEALQAYTGGVTRVLLP</sequence>
<evidence type="ECO:0000256" key="4">
    <source>
        <dbReference type="ARBA" id="ARBA00022490"/>
    </source>
</evidence>
<comment type="similarity">
    <text evidence="3 12">Belongs to the class-II aminoacyl-tRNA synthetase family. Type-1 seryl-tRNA synthetase subfamily.</text>
</comment>
<organism evidence="17 18">
    <name type="scientific">Granulosicoccus antarcticus IMCC3135</name>
    <dbReference type="NCBI Taxonomy" id="1192854"/>
    <lineage>
        <taxon>Bacteria</taxon>
        <taxon>Pseudomonadati</taxon>
        <taxon>Pseudomonadota</taxon>
        <taxon>Gammaproteobacteria</taxon>
        <taxon>Chromatiales</taxon>
        <taxon>Granulosicoccaceae</taxon>
        <taxon>Granulosicoccus</taxon>
    </lineage>
</organism>
<comment type="domain">
    <text evidence="12">Consists of two distinct domains, a catalytic core and a N-terminal extension that is involved in tRNA binding.</text>
</comment>
<comment type="subcellular location">
    <subcellularLocation>
        <location evidence="1 12">Cytoplasm</location>
    </subcellularLocation>
</comment>
<evidence type="ECO:0000256" key="5">
    <source>
        <dbReference type="ARBA" id="ARBA00022598"/>
    </source>
</evidence>
<dbReference type="KEGG" id="gai:IMCC3135_24470"/>